<dbReference type="Pfam" id="PF00583">
    <property type="entry name" value="Acetyltransf_1"/>
    <property type="match status" value="1"/>
</dbReference>
<dbReference type="CDD" id="cd04301">
    <property type="entry name" value="NAT_SF"/>
    <property type="match status" value="1"/>
</dbReference>
<dbReference type="PANTHER" id="PTHR43877">
    <property type="entry name" value="AMINOALKYLPHOSPHONATE N-ACETYLTRANSFERASE-RELATED-RELATED"/>
    <property type="match status" value="1"/>
</dbReference>
<evidence type="ECO:0000256" key="1">
    <source>
        <dbReference type="ARBA" id="ARBA00022679"/>
    </source>
</evidence>
<dbReference type="SUPFAM" id="SSF55729">
    <property type="entry name" value="Acyl-CoA N-acyltransferases (Nat)"/>
    <property type="match status" value="1"/>
</dbReference>
<gene>
    <name evidence="4" type="primary">mshD_1</name>
    <name evidence="4" type="ORF">CMsap09_02970</name>
</gene>
<keyword evidence="2" id="KW-0012">Acyltransferase</keyword>
<name>A0A251XQU1_9MICO</name>
<dbReference type="PROSITE" id="PS51186">
    <property type="entry name" value="GNAT"/>
    <property type="match status" value="1"/>
</dbReference>
<proteinExistence type="predicted"/>
<dbReference type="InterPro" id="IPR016181">
    <property type="entry name" value="Acyl_CoA_acyltransferase"/>
</dbReference>
<evidence type="ECO:0000313" key="4">
    <source>
        <dbReference type="EMBL" id="OUE07885.1"/>
    </source>
</evidence>
<feature type="domain" description="N-acetyltransferase" evidence="3">
    <location>
        <begin position="5"/>
        <end position="143"/>
    </location>
</feature>
<organism evidence="4 5">
    <name type="scientific">Clavibacter michiganensis</name>
    <dbReference type="NCBI Taxonomy" id="28447"/>
    <lineage>
        <taxon>Bacteria</taxon>
        <taxon>Bacillati</taxon>
        <taxon>Actinomycetota</taxon>
        <taxon>Actinomycetes</taxon>
        <taxon>Micrococcales</taxon>
        <taxon>Microbacteriaceae</taxon>
        <taxon>Clavibacter</taxon>
    </lineage>
</organism>
<comment type="caution">
    <text evidence="4">The sequence shown here is derived from an EMBL/GenBank/DDBJ whole genome shotgun (WGS) entry which is preliminary data.</text>
</comment>
<dbReference type="InterPro" id="IPR000182">
    <property type="entry name" value="GNAT_dom"/>
</dbReference>
<evidence type="ECO:0000256" key="2">
    <source>
        <dbReference type="ARBA" id="ARBA00023315"/>
    </source>
</evidence>
<reference evidence="4 5" key="1">
    <citation type="submission" date="2016-08" db="EMBL/GenBank/DDBJ databases">
        <title>Genome sequence of Clavibacter michiganensis spp. strain CASJ009.</title>
        <authorList>
            <person name="Thapa S.P."/>
            <person name="Coaker G."/>
        </authorList>
    </citation>
    <scope>NUCLEOTIDE SEQUENCE [LARGE SCALE GENOMIC DNA]</scope>
    <source>
        <strain evidence="4">CASJ009</strain>
    </source>
</reference>
<protein>
    <submittedName>
        <fullName evidence="4">Mycothiol acetyltransferase</fullName>
    </submittedName>
</protein>
<evidence type="ECO:0000259" key="3">
    <source>
        <dbReference type="PROSITE" id="PS51186"/>
    </source>
</evidence>
<dbReference type="InterPro" id="IPR050832">
    <property type="entry name" value="Bact_Acetyltransf"/>
</dbReference>
<dbReference type="AlphaFoldDB" id="A0A251XQU1"/>
<keyword evidence="1 4" id="KW-0808">Transferase</keyword>
<sequence>MRTGVEVRALAASEVGRLALAEPPGRGFARAMWELQEAGDSMLLVAWDGDRHLGVGQLDLRGPDPELRNLNVDPMARGRGVGTAIIRAAEARVAPGRLAVGVALDDPRARALYERLGYRGTGEVTTSAYEYVDDAGRTRQATETDERLVRELG</sequence>
<dbReference type="GO" id="GO:0016747">
    <property type="term" value="F:acyltransferase activity, transferring groups other than amino-acyl groups"/>
    <property type="evidence" value="ECO:0007669"/>
    <property type="project" value="InterPro"/>
</dbReference>
<dbReference type="Gene3D" id="3.40.630.30">
    <property type="match status" value="1"/>
</dbReference>
<accession>A0A251XQU1</accession>
<dbReference type="EMBL" id="MDHJ01000001">
    <property type="protein sequence ID" value="OUE07885.1"/>
    <property type="molecule type" value="Genomic_DNA"/>
</dbReference>
<evidence type="ECO:0000313" key="5">
    <source>
        <dbReference type="Proteomes" id="UP000195106"/>
    </source>
</evidence>
<dbReference type="Proteomes" id="UP000195106">
    <property type="component" value="Unassembled WGS sequence"/>
</dbReference>